<dbReference type="Proteomes" id="UP000466442">
    <property type="component" value="Unassembled WGS sequence"/>
</dbReference>
<accession>A0A6A4K8J9</accession>
<comment type="caution">
    <text evidence="1">The sequence shown here is derived from an EMBL/GenBank/DDBJ whole genome shotgun (WGS) entry which is preliminary data.</text>
</comment>
<gene>
    <name evidence="1" type="ORF">GE061_011025</name>
</gene>
<organism evidence="1 2">
    <name type="scientific">Apolygus lucorum</name>
    <name type="common">Small green plant bug</name>
    <name type="synonym">Lygocoris lucorum</name>
    <dbReference type="NCBI Taxonomy" id="248454"/>
    <lineage>
        <taxon>Eukaryota</taxon>
        <taxon>Metazoa</taxon>
        <taxon>Ecdysozoa</taxon>
        <taxon>Arthropoda</taxon>
        <taxon>Hexapoda</taxon>
        <taxon>Insecta</taxon>
        <taxon>Pterygota</taxon>
        <taxon>Neoptera</taxon>
        <taxon>Paraneoptera</taxon>
        <taxon>Hemiptera</taxon>
        <taxon>Heteroptera</taxon>
        <taxon>Panheteroptera</taxon>
        <taxon>Cimicomorpha</taxon>
        <taxon>Miridae</taxon>
        <taxon>Mirini</taxon>
        <taxon>Apolygus</taxon>
    </lineage>
</organism>
<name>A0A6A4K8J9_APOLU</name>
<sequence>MGIPRNQQDSAQAVDHGWSAEAATAREGEQMDPRSFAILYDHMFTGGLPPGEEVTWCLLWAARQFRLQRLAIFCEVQLALQVDVSNAAFSLVQSHKFASKHLWAAVLKFVADALPIVSKTSGWLLLQNYPSLLTEVMDQRVRDRYCPTAFMDHRMKDRIPLHKGRGAL</sequence>
<proteinExistence type="predicted"/>
<protein>
    <submittedName>
        <fullName evidence="1">Uncharacterized protein</fullName>
    </submittedName>
</protein>
<evidence type="ECO:0000313" key="1">
    <source>
        <dbReference type="EMBL" id="KAF6213307.1"/>
    </source>
</evidence>
<dbReference type="AlphaFoldDB" id="A0A6A4K8J9"/>
<dbReference type="InterPro" id="IPR011333">
    <property type="entry name" value="SKP1/BTB/POZ_sf"/>
</dbReference>
<dbReference type="EMBL" id="WIXP02000003">
    <property type="protein sequence ID" value="KAF6213307.1"/>
    <property type="molecule type" value="Genomic_DNA"/>
</dbReference>
<dbReference type="Gene3D" id="3.30.710.10">
    <property type="entry name" value="Potassium Channel Kv1.1, Chain A"/>
    <property type="match status" value="1"/>
</dbReference>
<keyword evidence="2" id="KW-1185">Reference proteome</keyword>
<reference evidence="1" key="1">
    <citation type="journal article" date="2021" name="Mol. Ecol. Resour.">
        <title>Apolygus lucorum genome provides insights into omnivorousness and mesophyll feeding.</title>
        <authorList>
            <person name="Liu Y."/>
            <person name="Liu H."/>
            <person name="Wang H."/>
            <person name="Huang T."/>
            <person name="Liu B."/>
            <person name="Yang B."/>
            <person name="Yin L."/>
            <person name="Li B."/>
            <person name="Zhang Y."/>
            <person name="Zhang S."/>
            <person name="Jiang F."/>
            <person name="Zhang X."/>
            <person name="Ren Y."/>
            <person name="Wang B."/>
            <person name="Wang S."/>
            <person name="Lu Y."/>
            <person name="Wu K."/>
            <person name="Fan W."/>
            <person name="Wang G."/>
        </authorList>
    </citation>
    <scope>NUCLEOTIDE SEQUENCE</scope>
    <source>
        <strain evidence="1">12Hb</strain>
    </source>
</reference>
<evidence type="ECO:0000313" key="2">
    <source>
        <dbReference type="Proteomes" id="UP000466442"/>
    </source>
</evidence>